<feature type="compositionally biased region" description="Polar residues" evidence="6">
    <location>
        <begin position="372"/>
        <end position="384"/>
    </location>
</feature>
<feature type="region of interest" description="Disordered" evidence="6">
    <location>
        <begin position="1"/>
        <end position="165"/>
    </location>
</feature>
<evidence type="ECO:0000256" key="6">
    <source>
        <dbReference type="SAM" id="MobiDB-lite"/>
    </source>
</evidence>
<feature type="compositionally biased region" description="Basic and acidic residues" evidence="6">
    <location>
        <begin position="438"/>
        <end position="449"/>
    </location>
</feature>
<feature type="region of interest" description="Disordered" evidence="6">
    <location>
        <begin position="1049"/>
        <end position="1070"/>
    </location>
</feature>
<sequence length="1237" mass="131105">MATVGRRRSITSSLGRSSRDQSLAAPADKALSKSASASALSVGSDAPSDSHDGALDRLRTRNSDDGRSDSSSNHHRRLSGLFKRKKGRRKDSRDDVSQADPMDYAAADTLPADLRRPSADARNHSDDSLGLHKSVASSLLTEDSDSETASPPVRRPGISPHNSHAGLLTLSSPLITSETIDSVDSSTTATDATLVDSLTSTEEGSTRTANTLDTTPNKRGVSPVGKLKEAFTPTRRGTSPKPGGDADSVRSGNSAGGIGALFGGKKREQRVLDDPIVASPPQIHTGSDTQSTASLRSLGPKRIITQIPATPPNTVDAPTTFVTPPTPVDGPAPSPTESTHSKNGSKHSPSQSNPKVVVSSSGNMISHRRVRSTSNAPSKLSNYISAPLTPHPEEAKTPGGTAVLNSPNTGFFSSVFSAAQNAANQFSNSIAQNSVPKNKAEKQQQKDAETAEDGGEEVIGPANAEATAEGTEKPRPAIETLGSGNLSLAHLGIAESNEVSPMSSATNVTMKADEASAKVEDAAAAEAVSAAYAAKPPSISSERPRSLTVESGGAGAASPKRDGDITDSPAAGSIQRQGSIRSRISGGRRRRHRGSSAATGNTIAAAIGASTSTLAPGATLQGHRLNGTGFAVAPPKRNKDFHSLFKSVPEDDYLIEDYSAALQKEILLHGRLYVSEGHLCFSSNILGWVTNLVISFDEVVSVEKKSTAVLFPNAIVIQTLHARNIFASFLARDSTYDLIIGIWKISHPNLKSSLNGITIDGSAGTGDKTEKAESIGSDEGSSESDDEVYDEDADEDDGIGSFTEAGEGSVAGSDLGSVAGDAPVTRKVSAAVAQAVGSGGQTAEAAKAATSGVAASSNDFPGSATHGPSDCADSDKHYDKLLIDTTIPAPLGKVYSLMFGPQADVFMRKWLVEDQKSTDLQMEHDKDGLGERKTAFNYSYIKPLSAPVGPKQTKCNIEMTLEQYDLERAVSVNCSTQTPDVPSGNIFLTKTRYCMMWGPGNSTRLIMTFTVEWSGKSWLRGPIEKGANDGQMSYATSLTAALRTAVAAKASAGPKTPGRNGKSKKRSRTAALEEAPVIAAPAAPQPKQSNWGLLEPIRPLVPFSDTIESLFTPQIIITVLGALLIYSWFFRAAATGISGPNQWNTHQRQVAYEEIWRREESELWKWLEQRVAIDHVQYEAAGKFTPDEQQRVQPKNMKEREMDEAIRVTEQRLAELKESVEKERSRSKTKSPKEKAT</sequence>
<organism evidence="8 9">
    <name type="scientific">Nothophoma quercina</name>
    <dbReference type="NCBI Taxonomy" id="749835"/>
    <lineage>
        <taxon>Eukaryota</taxon>
        <taxon>Fungi</taxon>
        <taxon>Dikarya</taxon>
        <taxon>Ascomycota</taxon>
        <taxon>Pezizomycotina</taxon>
        <taxon>Dothideomycetes</taxon>
        <taxon>Pleosporomycetidae</taxon>
        <taxon>Pleosporales</taxon>
        <taxon>Pleosporineae</taxon>
        <taxon>Didymellaceae</taxon>
        <taxon>Nothophoma</taxon>
    </lineage>
</organism>
<dbReference type="InterPro" id="IPR031968">
    <property type="entry name" value="VASt"/>
</dbReference>
<feature type="compositionally biased region" description="Polar residues" evidence="6">
    <location>
        <begin position="200"/>
        <end position="217"/>
    </location>
</feature>
<feature type="compositionally biased region" description="Low complexity" evidence="6">
    <location>
        <begin position="572"/>
        <end position="585"/>
    </location>
</feature>
<reference evidence="8 9" key="1">
    <citation type="submission" date="2024-02" db="EMBL/GenBank/DDBJ databases">
        <title>De novo assembly and annotation of 12 fungi associated with fruit tree decline syndrome in Ontario, Canada.</title>
        <authorList>
            <person name="Sulman M."/>
            <person name="Ellouze W."/>
            <person name="Ilyukhin E."/>
        </authorList>
    </citation>
    <scope>NUCLEOTIDE SEQUENCE [LARGE SCALE GENOMIC DNA]</scope>
    <source>
        <strain evidence="8 9">M97-236</strain>
    </source>
</reference>
<dbReference type="PANTHER" id="PTHR23319">
    <property type="entry name" value="GRAM DOMAIN CONTAINING 1B, ISOFORM E"/>
    <property type="match status" value="1"/>
</dbReference>
<dbReference type="EMBL" id="JAKIXB020000012">
    <property type="protein sequence ID" value="KAL1603196.1"/>
    <property type="molecule type" value="Genomic_DNA"/>
</dbReference>
<feature type="region of interest" description="Disordered" evidence="6">
    <location>
        <begin position="194"/>
        <end position="267"/>
    </location>
</feature>
<dbReference type="PROSITE" id="PS51778">
    <property type="entry name" value="VAST"/>
    <property type="match status" value="1"/>
</dbReference>
<comment type="caution">
    <text evidence="8">The sequence shown here is derived from an EMBL/GenBank/DDBJ whole genome shotgun (WGS) entry which is preliminary data.</text>
</comment>
<feature type="compositionally biased region" description="Basic and acidic residues" evidence="6">
    <location>
        <begin position="48"/>
        <end position="68"/>
    </location>
</feature>
<evidence type="ECO:0000256" key="5">
    <source>
        <dbReference type="ARBA" id="ARBA00023136"/>
    </source>
</evidence>
<dbReference type="SMART" id="SM00568">
    <property type="entry name" value="GRAM"/>
    <property type="match status" value="1"/>
</dbReference>
<dbReference type="InterPro" id="IPR011993">
    <property type="entry name" value="PH-like_dom_sf"/>
</dbReference>
<feature type="region of interest" description="Disordered" evidence="6">
    <location>
        <begin position="761"/>
        <end position="817"/>
    </location>
</feature>
<feature type="compositionally biased region" description="Low complexity" evidence="6">
    <location>
        <begin position="22"/>
        <end position="46"/>
    </location>
</feature>
<accession>A0ABR3RFK2</accession>
<evidence type="ECO:0000256" key="3">
    <source>
        <dbReference type="ARBA" id="ARBA00022692"/>
    </source>
</evidence>
<keyword evidence="4" id="KW-1133">Transmembrane helix</keyword>
<keyword evidence="9" id="KW-1185">Reference proteome</keyword>
<feature type="compositionally biased region" description="Low complexity" evidence="6">
    <location>
        <begin position="314"/>
        <end position="323"/>
    </location>
</feature>
<dbReference type="PANTHER" id="PTHR23319:SF4">
    <property type="entry name" value="GRAM DOMAIN CONTAINING 1B, ISOFORM E"/>
    <property type="match status" value="1"/>
</dbReference>
<name>A0ABR3RFK2_9PLEO</name>
<dbReference type="InterPro" id="IPR004182">
    <property type="entry name" value="GRAM"/>
</dbReference>
<dbReference type="Pfam" id="PF16016">
    <property type="entry name" value="VASt"/>
    <property type="match status" value="1"/>
</dbReference>
<protein>
    <recommendedName>
        <fullName evidence="7">VASt domain-containing protein</fullName>
    </recommendedName>
</protein>
<feature type="region of interest" description="Disordered" evidence="6">
    <location>
        <begin position="531"/>
        <end position="602"/>
    </location>
</feature>
<feature type="compositionally biased region" description="Polar residues" evidence="6">
    <location>
        <begin position="335"/>
        <end position="364"/>
    </location>
</feature>
<evidence type="ECO:0000256" key="4">
    <source>
        <dbReference type="ARBA" id="ARBA00022989"/>
    </source>
</evidence>
<feature type="compositionally biased region" description="Acidic residues" evidence="6">
    <location>
        <begin position="780"/>
        <end position="798"/>
    </location>
</feature>
<dbReference type="Gene3D" id="2.30.29.30">
    <property type="entry name" value="Pleckstrin-homology domain (PH domain)/Phosphotyrosine-binding domain (PTB)"/>
    <property type="match status" value="1"/>
</dbReference>
<feature type="compositionally biased region" description="Basic residues" evidence="6">
    <location>
        <begin position="73"/>
        <end position="90"/>
    </location>
</feature>
<evidence type="ECO:0000256" key="2">
    <source>
        <dbReference type="ARBA" id="ARBA00006582"/>
    </source>
</evidence>
<evidence type="ECO:0000256" key="1">
    <source>
        <dbReference type="ARBA" id="ARBA00004167"/>
    </source>
</evidence>
<feature type="compositionally biased region" description="Pro residues" evidence="6">
    <location>
        <begin position="324"/>
        <end position="334"/>
    </location>
</feature>
<evidence type="ECO:0000313" key="9">
    <source>
        <dbReference type="Proteomes" id="UP001521222"/>
    </source>
</evidence>
<keyword evidence="3" id="KW-0812">Transmembrane</keyword>
<gene>
    <name evidence="8" type="ORF">SLS59_004291</name>
</gene>
<evidence type="ECO:0000313" key="8">
    <source>
        <dbReference type="EMBL" id="KAL1603196.1"/>
    </source>
</evidence>
<comment type="subcellular location">
    <subcellularLocation>
        <location evidence="1">Membrane</location>
        <topology evidence="1">Single-pass membrane protein</topology>
    </subcellularLocation>
</comment>
<comment type="similarity">
    <text evidence="2">Belongs to the YSP2 family.</text>
</comment>
<dbReference type="Proteomes" id="UP001521222">
    <property type="component" value="Unassembled WGS sequence"/>
</dbReference>
<dbReference type="CDD" id="cd13220">
    <property type="entry name" value="PH-GRAM_GRAMDC"/>
    <property type="match status" value="1"/>
</dbReference>
<feature type="region of interest" description="Disordered" evidence="6">
    <location>
        <begin position="430"/>
        <end position="476"/>
    </location>
</feature>
<dbReference type="Pfam" id="PF02893">
    <property type="entry name" value="GRAM"/>
    <property type="match status" value="1"/>
</dbReference>
<feature type="region of interest" description="Disordered" evidence="6">
    <location>
        <begin position="1216"/>
        <end position="1237"/>
    </location>
</feature>
<dbReference type="InterPro" id="IPR051482">
    <property type="entry name" value="Cholesterol_transport"/>
</dbReference>
<feature type="domain" description="VASt" evidence="7">
    <location>
        <begin position="878"/>
        <end position="1050"/>
    </location>
</feature>
<keyword evidence="5" id="KW-0472">Membrane</keyword>
<feature type="compositionally biased region" description="Basic and acidic residues" evidence="6">
    <location>
        <begin position="113"/>
        <end position="130"/>
    </location>
</feature>
<feature type="region of interest" description="Disordered" evidence="6">
    <location>
        <begin position="305"/>
        <end position="402"/>
    </location>
</feature>
<proteinExistence type="inferred from homology"/>
<evidence type="ECO:0000259" key="7">
    <source>
        <dbReference type="PROSITE" id="PS51778"/>
    </source>
</evidence>